<evidence type="ECO:0000256" key="10">
    <source>
        <dbReference type="SAM" id="Phobius"/>
    </source>
</evidence>
<keyword evidence="6" id="KW-0256">Endoplasmic reticulum</keyword>
<dbReference type="EMBL" id="JASNQZ010000012">
    <property type="protein sequence ID" value="KAL0949106.1"/>
    <property type="molecule type" value="Genomic_DNA"/>
</dbReference>
<proteinExistence type="inferred from homology"/>
<evidence type="ECO:0000256" key="4">
    <source>
        <dbReference type="ARBA" id="ARBA00022692"/>
    </source>
</evidence>
<keyword evidence="9" id="KW-0961">Cell wall biogenesis/degradation</keyword>
<evidence type="ECO:0000313" key="13">
    <source>
        <dbReference type="EMBL" id="KAL0949106.1"/>
    </source>
</evidence>
<keyword evidence="14" id="KW-1185">Reference proteome</keyword>
<dbReference type="Proteomes" id="UP001556367">
    <property type="component" value="Unassembled WGS sequence"/>
</dbReference>
<evidence type="ECO:0000256" key="1">
    <source>
        <dbReference type="ARBA" id="ARBA00004115"/>
    </source>
</evidence>
<evidence type="ECO:0000256" key="11">
    <source>
        <dbReference type="SAM" id="SignalP"/>
    </source>
</evidence>
<organism evidence="13 14">
    <name type="scientific">Hohenbuehelia grisea</name>
    <dbReference type="NCBI Taxonomy" id="104357"/>
    <lineage>
        <taxon>Eukaryota</taxon>
        <taxon>Fungi</taxon>
        <taxon>Dikarya</taxon>
        <taxon>Basidiomycota</taxon>
        <taxon>Agaricomycotina</taxon>
        <taxon>Agaricomycetes</taxon>
        <taxon>Agaricomycetidae</taxon>
        <taxon>Agaricales</taxon>
        <taxon>Pleurotineae</taxon>
        <taxon>Pleurotaceae</taxon>
        <taxon>Hohenbuehelia</taxon>
    </lineage>
</organism>
<keyword evidence="7 10" id="KW-1133">Transmembrane helix</keyword>
<evidence type="ECO:0000256" key="2">
    <source>
        <dbReference type="ARBA" id="ARBA00008203"/>
    </source>
</evidence>
<keyword evidence="5 11" id="KW-0732">Signal</keyword>
<dbReference type="Pfam" id="PF20520">
    <property type="entry name" value="Ac45-VOA1_TM"/>
    <property type="match status" value="1"/>
</dbReference>
<sequence>MAARIALIAAVAVCPLALAFSDNYPLVVWASHRSAALDVLPSTFAEAPSASLLEGLLSDERICEHDAILLVEQPGLRASDLRNLPAASQFVSQLSSSPSSKQYPYVRHHGALSSLKETAQTLSTRCRSRLVTTLVQAQKPIDAKNPEKRVLSVKLPELKAESAKERVKALQGHLDTTLADELNALSTSFPDYIVIYTGSPSNDAPSFVKRQVSAFDVHAAANTTLPEGGILKKYQLLTPGLITSLLVVFFVLLPALIVGISALASIQSPLRVEAPKGYNARDRKNQ</sequence>
<evidence type="ECO:0000256" key="9">
    <source>
        <dbReference type="ARBA" id="ARBA00023316"/>
    </source>
</evidence>
<feature type="domain" description="V-type proton ATPase subunit S1/VOA1 transmembrane" evidence="12">
    <location>
        <begin position="235"/>
        <end position="271"/>
    </location>
</feature>
<dbReference type="InterPro" id="IPR046756">
    <property type="entry name" value="VAS1/VOA1_TM"/>
</dbReference>
<evidence type="ECO:0000256" key="6">
    <source>
        <dbReference type="ARBA" id="ARBA00022824"/>
    </source>
</evidence>
<dbReference type="PANTHER" id="PTHR28285:SF1">
    <property type="entry name" value="PROTEIN BIG1"/>
    <property type="match status" value="1"/>
</dbReference>
<evidence type="ECO:0000256" key="3">
    <source>
        <dbReference type="ARBA" id="ARBA00022089"/>
    </source>
</evidence>
<evidence type="ECO:0000256" key="5">
    <source>
        <dbReference type="ARBA" id="ARBA00022729"/>
    </source>
</evidence>
<keyword evidence="4 10" id="KW-0812">Transmembrane</keyword>
<evidence type="ECO:0000259" key="12">
    <source>
        <dbReference type="Pfam" id="PF20520"/>
    </source>
</evidence>
<protein>
    <recommendedName>
        <fullName evidence="3">Protein BIG1</fullName>
    </recommendedName>
</protein>
<comment type="subcellular location">
    <subcellularLocation>
        <location evidence="1">Endoplasmic reticulum membrane</location>
        <topology evidence="1">Single-pass type I membrane protein</topology>
    </subcellularLocation>
</comment>
<comment type="similarity">
    <text evidence="2">Belongs to the BIG1 family.</text>
</comment>
<feature type="chain" id="PRO_5045477458" description="Protein BIG1" evidence="11">
    <location>
        <begin position="20"/>
        <end position="286"/>
    </location>
</feature>
<accession>A0ABR3J0U5</accession>
<dbReference type="InterPro" id="IPR037654">
    <property type="entry name" value="Big1"/>
</dbReference>
<comment type="caution">
    <text evidence="13">The sequence shown here is derived from an EMBL/GenBank/DDBJ whole genome shotgun (WGS) entry which is preliminary data.</text>
</comment>
<feature type="transmembrane region" description="Helical" evidence="10">
    <location>
        <begin position="241"/>
        <end position="266"/>
    </location>
</feature>
<evidence type="ECO:0000313" key="14">
    <source>
        <dbReference type="Proteomes" id="UP001556367"/>
    </source>
</evidence>
<evidence type="ECO:0000256" key="7">
    <source>
        <dbReference type="ARBA" id="ARBA00022989"/>
    </source>
</evidence>
<evidence type="ECO:0000256" key="8">
    <source>
        <dbReference type="ARBA" id="ARBA00023136"/>
    </source>
</evidence>
<reference evidence="14" key="1">
    <citation type="submission" date="2024-06" db="EMBL/GenBank/DDBJ databases">
        <title>Multi-omics analyses provide insights into the biosynthesis of the anticancer antibiotic pleurotin in Hohenbuehelia grisea.</title>
        <authorList>
            <person name="Weaver J.A."/>
            <person name="Alberti F."/>
        </authorList>
    </citation>
    <scope>NUCLEOTIDE SEQUENCE [LARGE SCALE GENOMIC DNA]</scope>
    <source>
        <strain evidence="14">T-177</strain>
    </source>
</reference>
<feature type="signal peptide" evidence="11">
    <location>
        <begin position="1"/>
        <end position="19"/>
    </location>
</feature>
<dbReference type="PANTHER" id="PTHR28285">
    <property type="entry name" value="PROTEIN BIG1"/>
    <property type="match status" value="1"/>
</dbReference>
<gene>
    <name evidence="13" type="ORF">HGRIS_009195</name>
</gene>
<name>A0ABR3J0U5_9AGAR</name>
<keyword evidence="8 10" id="KW-0472">Membrane</keyword>